<gene>
    <name evidence="1" type="ORF">C7M71_012960</name>
</gene>
<dbReference type="Pfam" id="PF11662">
    <property type="entry name" value="DUF3263"/>
    <property type="match status" value="1"/>
</dbReference>
<keyword evidence="2" id="KW-1185">Reference proteome</keyword>
<protein>
    <submittedName>
        <fullName evidence="1">DUF3263 domain-containing protein</fullName>
    </submittedName>
</protein>
<proteinExistence type="predicted"/>
<sequence>MDASPLSDRDRAILALEGRYWRTPGAKEQAIRERLGLSPARYYQLLGGLLDRPEALAHAPVLVNRLRRIREARRSRR</sequence>
<organism evidence="1 2">
    <name type="scientific">Peterkaempfera bronchialis</name>
    <dbReference type="NCBI Taxonomy" id="2126346"/>
    <lineage>
        <taxon>Bacteria</taxon>
        <taxon>Bacillati</taxon>
        <taxon>Actinomycetota</taxon>
        <taxon>Actinomycetes</taxon>
        <taxon>Kitasatosporales</taxon>
        <taxon>Streptomycetaceae</taxon>
        <taxon>Peterkaempfera</taxon>
    </lineage>
</organism>
<dbReference type="Proteomes" id="UP000249340">
    <property type="component" value="Chromosome"/>
</dbReference>
<evidence type="ECO:0000313" key="1">
    <source>
        <dbReference type="EMBL" id="AXI78216.1"/>
    </source>
</evidence>
<dbReference type="InterPro" id="IPR021678">
    <property type="entry name" value="DUF3263"/>
</dbReference>
<accession>A0A345SWW1</accession>
<dbReference type="KEGG" id="stri:C7M71_012960"/>
<dbReference type="EMBL" id="CP031264">
    <property type="protein sequence ID" value="AXI78216.1"/>
    <property type="molecule type" value="Genomic_DNA"/>
</dbReference>
<reference evidence="2" key="1">
    <citation type="submission" date="2018-07" db="EMBL/GenBank/DDBJ databases">
        <title>Streptacidiphilus bronchialis DSM 106435 chromosome.</title>
        <authorList>
            <person name="Batra D."/>
            <person name="Gulvik C.A."/>
        </authorList>
    </citation>
    <scope>NUCLEOTIDE SEQUENCE [LARGE SCALE GENOMIC DNA]</scope>
    <source>
        <strain evidence="2">DSM 106435</strain>
    </source>
</reference>
<name>A0A345SWW1_9ACTN</name>
<dbReference type="OrthoDB" id="3268863at2"/>
<dbReference type="RefSeq" id="WP_111492755.1">
    <property type="nucleotide sequence ID" value="NZ_CP031264.1"/>
</dbReference>
<dbReference type="AlphaFoldDB" id="A0A345SWW1"/>
<evidence type="ECO:0000313" key="2">
    <source>
        <dbReference type="Proteomes" id="UP000249340"/>
    </source>
</evidence>